<keyword evidence="4" id="KW-1185">Reference proteome</keyword>
<sequence length="249" mass="28641">MKKSIYLSFLLCLFWACEEEKIFTFADRPEVFFDKFYMDAIYPGTEGADSTEVSFFHYPDGTKDIEVPLVVCLSGNLLTEDLTFGLKAVTEGSTGEEGKEFTLDPSYTFKSTTVGEDAVDIRDTIYLKIHRTAKMDVAPVRIIVELVPGEKLALGQWERRRAIIVVSTQVSPPDWWNGEVTSYLLGKYSEKKFKLFMSEIDKKGEMSKELIAESPDRAKQLVLQFKEWLLEQNPRIYDDENNEYMQVML</sequence>
<name>A0A0C3R1I5_9PORP</name>
<dbReference type="Pfam" id="PF16132">
    <property type="entry name" value="DUF4843"/>
    <property type="match status" value="1"/>
</dbReference>
<dbReference type="InterPro" id="IPR032299">
    <property type="entry name" value="DUF4843"/>
</dbReference>
<evidence type="ECO:0000313" key="3">
    <source>
        <dbReference type="Proteomes" id="UP000031937"/>
    </source>
</evidence>
<dbReference type="EMBL" id="JPIT01000039">
    <property type="protein sequence ID" value="KIO42479.1"/>
    <property type="molecule type" value="Genomic_DNA"/>
</dbReference>
<dbReference type="EMBL" id="JPIU01000051">
    <property type="protein sequence ID" value="KIO42565.1"/>
    <property type="molecule type" value="Genomic_DNA"/>
</dbReference>
<gene>
    <name evidence="2" type="ORF">BA92_14460</name>
    <name evidence="1" type="ORF">IE90_14435</name>
</gene>
<dbReference type="OrthoDB" id="1063880at2"/>
<organism evidence="2 4">
    <name type="scientific">Sanguibacteroides justesenii</name>
    <dbReference type="NCBI Taxonomy" id="1547597"/>
    <lineage>
        <taxon>Bacteria</taxon>
        <taxon>Pseudomonadati</taxon>
        <taxon>Bacteroidota</taxon>
        <taxon>Bacteroidia</taxon>
        <taxon>Bacteroidales</taxon>
        <taxon>Porphyromonadaceae</taxon>
        <taxon>Sanguibacteroides</taxon>
    </lineage>
</organism>
<protein>
    <submittedName>
        <fullName evidence="2">Uncharacterized protein</fullName>
    </submittedName>
</protein>
<accession>A0A0C3R1I5</accession>
<evidence type="ECO:0000313" key="1">
    <source>
        <dbReference type="EMBL" id="KIO42479.1"/>
    </source>
</evidence>
<proteinExistence type="predicted"/>
<reference evidence="2 4" key="1">
    <citation type="submission" date="2014-07" db="EMBL/GenBank/DDBJ databases">
        <title>Porphyromonadaceae bacterium OUH 308042 = ATCC BAA-2681 = DSM 28342 draft genome.</title>
        <authorList>
            <person name="Sydenham T.V."/>
            <person name="Hasman H."/>
            <person name="Justensen U.S."/>
        </authorList>
    </citation>
    <scope>NUCLEOTIDE SEQUENCE [LARGE SCALE GENOMIC DNA]</scope>
    <source>
        <strain evidence="2 4">OUH 308042</strain>
    </source>
</reference>
<evidence type="ECO:0000313" key="4">
    <source>
        <dbReference type="Proteomes" id="UP000031980"/>
    </source>
</evidence>
<dbReference type="Proteomes" id="UP000031980">
    <property type="component" value="Unassembled WGS sequence"/>
</dbReference>
<reference evidence="1 3" key="2">
    <citation type="submission" date="2014-07" db="EMBL/GenBank/DDBJ databases">
        <title>Porphyromonadaceae bacterium OUH 334697 = ATCC BAA-2682 = DSM 28341 draft genome.</title>
        <authorList>
            <person name="Sydenham T.V."/>
            <person name="Hasman H."/>
            <person name="Justesen U.S."/>
        </authorList>
    </citation>
    <scope>NUCLEOTIDE SEQUENCE [LARGE SCALE GENOMIC DNA]</scope>
    <source>
        <strain evidence="1 3">OUH 334697</strain>
    </source>
</reference>
<dbReference type="RefSeq" id="WP_041504539.1">
    <property type="nucleotide sequence ID" value="NZ_JPIT01000039.1"/>
</dbReference>
<comment type="caution">
    <text evidence="2">The sequence shown here is derived from an EMBL/GenBank/DDBJ whole genome shotgun (WGS) entry which is preliminary data.</text>
</comment>
<dbReference type="AlphaFoldDB" id="A0A0C3R1I5"/>
<evidence type="ECO:0000313" key="2">
    <source>
        <dbReference type="EMBL" id="KIO42565.1"/>
    </source>
</evidence>
<dbReference type="Proteomes" id="UP000031937">
    <property type="component" value="Unassembled WGS sequence"/>
</dbReference>